<protein>
    <recommendedName>
        <fullName evidence="4">HNH nuclease domain-containing protein</fullName>
    </recommendedName>
</protein>
<accession>A0ABQ9P5Q7</accession>
<evidence type="ECO:0000256" key="1">
    <source>
        <dbReference type="SAM" id="MobiDB-lite"/>
    </source>
</evidence>
<proteinExistence type="predicted"/>
<name>A0ABQ9P5Q7_9PEZI</name>
<keyword evidence="3" id="KW-1185">Reference proteome</keyword>
<dbReference type="EMBL" id="JAPDRL010000006">
    <property type="protein sequence ID" value="KAJ9668676.1"/>
    <property type="molecule type" value="Genomic_DNA"/>
</dbReference>
<evidence type="ECO:0000313" key="3">
    <source>
        <dbReference type="Proteomes" id="UP001172684"/>
    </source>
</evidence>
<feature type="region of interest" description="Disordered" evidence="1">
    <location>
        <begin position="99"/>
        <end position="126"/>
    </location>
</feature>
<reference evidence="2" key="1">
    <citation type="submission" date="2022-10" db="EMBL/GenBank/DDBJ databases">
        <title>Culturing micro-colonial fungi from biological soil crusts in the Mojave desert and describing Neophaeococcomyces mojavensis, and introducing the new genera and species Taxawa tesnikishii.</title>
        <authorList>
            <person name="Kurbessoian T."/>
            <person name="Stajich J.E."/>
        </authorList>
    </citation>
    <scope>NUCLEOTIDE SEQUENCE</scope>
    <source>
        <strain evidence="2">TK_1</strain>
    </source>
</reference>
<dbReference type="Proteomes" id="UP001172684">
    <property type="component" value="Unassembled WGS sequence"/>
</dbReference>
<organism evidence="2 3">
    <name type="scientific">Coniosporium apollinis</name>
    <dbReference type="NCBI Taxonomy" id="61459"/>
    <lineage>
        <taxon>Eukaryota</taxon>
        <taxon>Fungi</taxon>
        <taxon>Dikarya</taxon>
        <taxon>Ascomycota</taxon>
        <taxon>Pezizomycotina</taxon>
        <taxon>Dothideomycetes</taxon>
        <taxon>Dothideomycetes incertae sedis</taxon>
        <taxon>Coniosporium</taxon>
    </lineage>
</organism>
<gene>
    <name evidence="2" type="ORF">H2201_001319</name>
</gene>
<evidence type="ECO:0000313" key="2">
    <source>
        <dbReference type="EMBL" id="KAJ9668676.1"/>
    </source>
</evidence>
<comment type="caution">
    <text evidence="2">The sequence shown here is derived from an EMBL/GenBank/DDBJ whole genome shotgun (WGS) entry which is preliminary data.</text>
</comment>
<evidence type="ECO:0008006" key="4">
    <source>
        <dbReference type="Google" id="ProtNLM"/>
    </source>
</evidence>
<sequence length="411" mass="47309">MRSILIHAKHHEYDIALSRLIEQHQSFISFYAAGGCASPRRKEDRRTTLSASDSLEWSTTLPTDGSLSDEMVCDILARWQGLRVLQDLYLESEPPPASYRPMREYRAPGRPRRRTPAPSPSGSQSITVFDPAYDTIDCGGRTFDAEQKQRFYRALSYLWLLSEYRWLLSHDHDQIRFDAAVKADFDRKLQAHVREPLSNFKQEDRAMLDALDALDVFEYLYTSLFPAHSSVIGTQLDCTSQKYDWRLPASVPDLDTKCALHRAAAVLRAPDIIEIVVRHTALHSNNPISFDQSIDDQPTHLPSKFLYEAVPKPTVSYIGDDRPRGDVFNRARSYPPLFDVSIYDVLQEEVVVKAKLLLGIRDFSWINTKFSYARYWVQEARGKIFWWAQSNAKAGIRLRRWMEKSLAGEML</sequence>